<dbReference type="EMBL" id="JAWIIJ010000018">
    <property type="protein sequence ID" value="MDV2080748.1"/>
    <property type="molecule type" value="Genomic_DNA"/>
</dbReference>
<dbReference type="InterPro" id="IPR027417">
    <property type="entry name" value="P-loop_NTPase"/>
</dbReference>
<evidence type="ECO:0000313" key="2">
    <source>
        <dbReference type="Proteomes" id="UP001269819"/>
    </source>
</evidence>
<dbReference type="PIRSF" id="PIRSF037290">
    <property type="entry name" value="UCP037290"/>
    <property type="match status" value="1"/>
</dbReference>
<organism evidence="1 2">
    <name type="scientific">Marinobacter xestospongiae</name>
    <dbReference type="NCBI Taxonomy" id="994319"/>
    <lineage>
        <taxon>Bacteria</taxon>
        <taxon>Pseudomonadati</taxon>
        <taxon>Pseudomonadota</taxon>
        <taxon>Gammaproteobacteria</taxon>
        <taxon>Pseudomonadales</taxon>
        <taxon>Marinobacteraceae</taxon>
        <taxon>Marinobacter</taxon>
    </lineage>
</organism>
<dbReference type="RefSeq" id="WP_316975109.1">
    <property type="nucleotide sequence ID" value="NZ_JAWIIJ010000018.1"/>
</dbReference>
<comment type="caution">
    <text evidence="1">The sequence shown here is derived from an EMBL/GenBank/DDBJ whole genome shotgun (WGS) entry which is preliminary data.</text>
</comment>
<dbReference type="InterPro" id="IPR047610">
    <property type="entry name" value="ImuA_translesion"/>
</dbReference>
<sequence length="229" mass="25182">MSDLLNTLIHDARVWQGRRHDLARPPSHSTGHATLDRLLDHTGWPVGALSECLIDRPGIGELQLVLPLLKQVAESERMAFWINPPCIPYAPALAGANIALEQVVVIHTDAPGDTLWTLENCLRASVTGLVLAWPGNLASRDIRRLQLAAEAGRNVCILFRERHQARQSSPAALRLELEARDDRQLQVQVLKRRGGWPGQPATLEIDGRLGQREPSAPRVITGPWAGSMG</sequence>
<dbReference type="InterPro" id="IPR017166">
    <property type="entry name" value="UCP037290"/>
</dbReference>
<reference evidence="1 2" key="1">
    <citation type="submission" date="2023-10" db="EMBL/GenBank/DDBJ databases">
        <title>Characteristics and mechanism of a salt-tolerant marine origin heterotrophic nitrifying- aerobic denitrifying bacteria Marinobacter xestospongiae HN1.</title>
        <authorList>
            <person name="Qi R."/>
        </authorList>
    </citation>
    <scope>NUCLEOTIDE SEQUENCE [LARGE SCALE GENOMIC DNA]</scope>
    <source>
        <strain evidence="1 2">HN1</strain>
    </source>
</reference>
<dbReference type="SUPFAM" id="SSF52540">
    <property type="entry name" value="P-loop containing nucleoside triphosphate hydrolases"/>
    <property type="match status" value="1"/>
</dbReference>
<name>A0ABU3W2H9_9GAMM</name>
<gene>
    <name evidence="1" type="primary">imuA</name>
    <name evidence="1" type="ORF">RYS15_18845</name>
</gene>
<dbReference type="Gene3D" id="3.40.50.300">
    <property type="entry name" value="P-loop containing nucleotide triphosphate hydrolases"/>
    <property type="match status" value="1"/>
</dbReference>
<keyword evidence="2" id="KW-1185">Reference proteome</keyword>
<accession>A0ABU3W2H9</accession>
<protein>
    <submittedName>
        <fullName evidence="1">Translesion DNA synthesis-associated protein ImuA</fullName>
    </submittedName>
</protein>
<dbReference type="NCBIfam" id="NF033429">
    <property type="entry name" value="ImuA_translesion"/>
    <property type="match status" value="1"/>
</dbReference>
<proteinExistence type="predicted"/>
<dbReference type="Proteomes" id="UP001269819">
    <property type="component" value="Unassembled WGS sequence"/>
</dbReference>
<evidence type="ECO:0000313" key="1">
    <source>
        <dbReference type="EMBL" id="MDV2080748.1"/>
    </source>
</evidence>